<sequence>MLTLPRQAPAVQWHRQPAWRTYVQELFRLVSRRRDFTTEFRRLPFTAGVLPEQRRLLLDPALLSVPPLGVRFDPGDEYGRRVTLLRSIASHEGGHVIFSGRKPQEQRLGWLWNALEDERMERLVMRRFPELCADFDFLGDVLWLGDHRPEVDLQTSCLVWRWAHDRPDVPFAVPLELEVLWREQVRPLVEEAWEAHRDDVVEIARAILKVLPEELREEAEPGLGADGGGMSGVQREEPQQPVCTKGKRGNEETAASGSGGPGSENPIPEDSSRPGTSGAGELPGPPPAPVATAPDGLLLLTEGHARRLAVVLAPPGRPARQEAHRSRGRFRYDRHVQGAERPFRRRLGEDRPVPFLLRLCVDLSTSMSGERLRAAREAAFMLARAAHLARSRLQVIGFTTSAREIVAPDLPWQEATARLVGLEAGGGTQLSRGLELALRGYARPDEQEILIVITDGELLPADVRTCGLLLDDQRPYHRTLAVVPILIGESVQSASSYLDLFGAAHPVMALDEVSRTVHAALTTLRARSRT</sequence>
<dbReference type="InterPro" id="IPR002035">
    <property type="entry name" value="VWF_A"/>
</dbReference>
<keyword evidence="4" id="KW-1185">Reference proteome</keyword>
<dbReference type="SMART" id="SM00327">
    <property type="entry name" value="VWA"/>
    <property type="match status" value="1"/>
</dbReference>
<geneLocation type="plasmid" evidence="3 4">
    <name>pDAETH-3</name>
</geneLocation>
<dbReference type="Proteomes" id="UP001064971">
    <property type="component" value="Plasmid pDAETH-3"/>
</dbReference>
<dbReference type="RefSeq" id="WP_264778747.1">
    <property type="nucleotide sequence ID" value="NZ_AP026563.1"/>
</dbReference>
<gene>
    <name evidence="3" type="ORF">DAETH_44630</name>
</gene>
<accession>A0ABM8AKY3</accession>
<proteinExistence type="predicted"/>
<dbReference type="Gene3D" id="3.40.50.410">
    <property type="entry name" value="von Willebrand factor, type A domain"/>
    <property type="match status" value="1"/>
</dbReference>
<dbReference type="SUPFAM" id="SSF53300">
    <property type="entry name" value="vWA-like"/>
    <property type="match status" value="1"/>
</dbReference>
<organism evidence="3 4">
    <name type="scientific">Deinococcus aetherius</name>
    <dbReference type="NCBI Taxonomy" id="200252"/>
    <lineage>
        <taxon>Bacteria</taxon>
        <taxon>Thermotogati</taxon>
        <taxon>Deinococcota</taxon>
        <taxon>Deinococci</taxon>
        <taxon>Deinococcales</taxon>
        <taxon>Deinococcaceae</taxon>
        <taxon>Deinococcus</taxon>
    </lineage>
</organism>
<reference evidence="3" key="1">
    <citation type="submission" date="2022-07" db="EMBL/GenBank/DDBJ databases">
        <title>Complete Genome Sequence of the Radioresistant Bacterium Deinococcus aetherius ST0316, Isolated from the Air Dust collected in Lower Stratosphere above Japan.</title>
        <authorList>
            <person name="Satoh K."/>
            <person name="Hagiwara K."/>
            <person name="Katsumata K."/>
            <person name="Kubo A."/>
            <person name="Yokobori S."/>
            <person name="Yamagishi A."/>
            <person name="Oono Y."/>
            <person name="Narumi I."/>
        </authorList>
    </citation>
    <scope>NUCLEOTIDE SEQUENCE</scope>
    <source>
        <strain evidence="3">ST0316</strain>
        <plasmid evidence="3">pDAETH-3</plasmid>
    </source>
</reference>
<dbReference type="CDD" id="cd00198">
    <property type="entry name" value="vWFA"/>
    <property type="match status" value="1"/>
</dbReference>
<evidence type="ECO:0000259" key="2">
    <source>
        <dbReference type="PROSITE" id="PS50234"/>
    </source>
</evidence>
<protein>
    <recommendedName>
        <fullName evidence="2">VWFA domain-containing protein</fullName>
    </recommendedName>
</protein>
<name>A0ABM8AKY3_9DEIO</name>
<dbReference type="InterPro" id="IPR036465">
    <property type="entry name" value="vWFA_dom_sf"/>
</dbReference>
<feature type="domain" description="VWFA" evidence="2">
    <location>
        <begin position="356"/>
        <end position="524"/>
    </location>
</feature>
<feature type="region of interest" description="Disordered" evidence="1">
    <location>
        <begin position="217"/>
        <end position="294"/>
    </location>
</feature>
<evidence type="ECO:0000256" key="1">
    <source>
        <dbReference type="SAM" id="MobiDB-lite"/>
    </source>
</evidence>
<dbReference type="EMBL" id="AP026563">
    <property type="protein sequence ID" value="BDP44494.1"/>
    <property type="molecule type" value="Genomic_DNA"/>
</dbReference>
<keyword evidence="3" id="KW-0614">Plasmid</keyword>
<evidence type="ECO:0000313" key="4">
    <source>
        <dbReference type="Proteomes" id="UP001064971"/>
    </source>
</evidence>
<dbReference type="Pfam" id="PF13519">
    <property type="entry name" value="VWA_2"/>
    <property type="match status" value="1"/>
</dbReference>
<dbReference type="PROSITE" id="PS50234">
    <property type="entry name" value="VWFA"/>
    <property type="match status" value="1"/>
</dbReference>
<evidence type="ECO:0000313" key="3">
    <source>
        <dbReference type="EMBL" id="BDP44494.1"/>
    </source>
</evidence>